<organism evidence="1 2">
    <name type="scientific">Shivajiella indica</name>
    <dbReference type="NCBI Taxonomy" id="872115"/>
    <lineage>
        <taxon>Bacteria</taxon>
        <taxon>Pseudomonadati</taxon>
        <taxon>Bacteroidota</taxon>
        <taxon>Cytophagia</taxon>
        <taxon>Cytophagales</taxon>
        <taxon>Cyclobacteriaceae</taxon>
        <taxon>Shivajiella</taxon>
    </lineage>
</organism>
<comment type="caution">
    <text evidence="1">The sequence shown here is derived from an EMBL/GenBank/DDBJ whole genome shotgun (WGS) entry which is preliminary data.</text>
</comment>
<dbReference type="Proteomes" id="UP001597414">
    <property type="component" value="Unassembled WGS sequence"/>
</dbReference>
<name>A0ABW5BD18_9BACT</name>
<sequence length="350" mass="41072">MNLIITYDYELFGDGSGHIFKHIIEPTDKILQICEQHQIKTTLFFEVVEYWYIKKEWDKGNQMGYTQNPILAIENQLKKAYKNGHDIQLHFHPQWLGAEFKVGKWHLKMQNWRLGDFEPTDGIDTLNLFLKGIETIKQILKPLDSDYEPTIIRAGGYNIQPSTLVADAMLNTRLKIDSSVYPGGYENGALSRYDYRNVTHDKDYWIPDLNDFSKANRNLNTLKEIPIFSLNIPRWKKFTFERIKSILVNKDSAMKSVKAKTAQKSKIEKIKYWFEKEAVTWDFCLFSKNLNKYYIKFINKQLQGKRDTFILIGHPKNFTSPKSLSQLIKLAKKNGFEFITLQEYAKRISS</sequence>
<keyword evidence="2" id="KW-1185">Reference proteome</keyword>
<accession>A0ABW5BD18</accession>
<gene>
    <name evidence="1" type="ORF">ACFSKV_17135</name>
</gene>
<dbReference type="InterPro" id="IPR011330">
    <property type="entry name" value="Glyco_hydro/deAcase_b/a-brl"/>
</dbReference>
<protein>
    <recommendedName>
        <fullName evidence="3">NodB homology domain-containing protein</fullName>
    </recommendedName>
</protein>
<proteinExistence type="predicted"/>
<dbReference type="EMBL" id="JBHUIV010000025">
    <property type="protein sequence ID" value="MFD2203306.1"/>
    <property type="molecule type" value="Genomic_DNA"/>
</dbReference>
<dbReference type="Gene3D" id="3.20.20.370">
    <property type="entry name" value="Glycoside hydrolase/deacetylase"/>
    <property type="match status" value="1"/>
</dbReference>
<dbReference type="RefSeq" id="WP_380805520.1">
    <property type="nucleotide sequence ID" value="NZ_JBHUIV010000025.1"/>
</dbReference>
<evidence type="ECO:0000313" key="1">
    <source>
        <dbReference type="EMBL" id="MFD2203306.1"/>
    </source>
</evidence>
<dbReference type="SUPFAM" id="SSF88713">
    <property type="entry name" value="Glycoside hydrolase/deacetylase"/>
    <property type="match status" value="1"/>
</dbReference>
<reference evidence="2" key="1">
    <citation type="journal article" date="2019" name="Int. J. Syst. Evol. Microbiol.">
        <title>The Global Catalogue of Microorganisms (GCM) 10K type strain sequencing project: providing services to taxonomists for standard genome sequencing and annotation.</title>
        <authorList>
            <consortium name="The Broad Institute Genomics Platform"/>
            <consortium name="The Broad Institute Genome Sequencing Center for Infectious Disease"/>
            <person name="Wu L."/>
            <person name="Ma J."/>
        </authorList>
    </citation>
    <scope>NUCLEOTIDE SEQUENCE [LARGE SCALE GENOMIC DNA]</scope>
    <source>
        <strain evidence="2">KCTC 19812</strain>
    </source>
</reference>
<evidence type="ECO:0008006" key="3">
    <source>
        <dbReference type="Google" id="ProtNLM"/>
    </source>
</evidence>
<evidence type="ECO:0000313" key="2">
    <source>
        <dbReference type="Proteomes" id="UP001597414"/>
    </source>
</evidence>